<feature type="compositionally biased region" description="Low complexity" evidence="1">
    <location>
        <begin position="10"/>
        <end position="24"/>
    </location>
</feature>
<dbReference type="KEGG" id="cot:CORT_0A05810"/>
<accession>H8WY21</accession>
<feature type="region of interest" description="Disordered" evidence="1">
    <location>
        <begin position="596"/>
        <end position="677"/>
    </location>
</feature>
<protein>
    <submittedName>
        <fullName evidence="2">Uncharacterized protein</fullName>
    </submittedName>
</protein>
<feature type="compositionally biased region" description="Polar residues" evidence="1">
    <location>
        <begin position="615"/>
        <end position="636"/>
    </location>
</feature>
<feature type="region of interest" description="Disordered" evidence="1">
    <location>
        <begin position="371"/>
        <end position="427"/>
    </location>
</feature>
<feature type="compositionally biased region" description="Acidic residues" evidence="1">
    <location>
        <begin position="660"/>
        <end position="670"/>
    </location>
</feature>
<organism evidence="2 3">
    <name type="scientific">Candida orthopsilosis (strain 90-125)</name>
    <name type="common">Yeast</name>
    <dbReference type="NCBI Taxonomy" id="1136231"/>
    <lineage>
        <taxon>Eukaryota</taxon>
        <taxon>Fungi</taxon>
        <taxon>Dikarya</taxon>
        <taxon>Ascomycota</taxon>
        <taxon>Saccharomycotina</taxon>
        <taxon>Pichiomycetes</taxon>
        <taxon>Debaryomycetaceae</taxon>
        <taxon>Candida/Lodderomyces clade</taxon>
        <taxon>Candida</taxon>
    </lineage>
</organism>
<feature type="compositionally biased region" description="Polar residues" evidence="1">
    <location>
        <begin position="92"/>
        <end position="106"/>
    </location>
</feature>
<gene>
    <name evidence="2" type="ORF">CORT_0A05810</name>
</gene>
<dbReference type="GeneID" id="14536795"/>
<evidence type="ECO:0000313" key="3">
    <source>
        <dbReference type="Proteomes" id="UP000005018"/>
    </source>
</evidence>
<feature type="region of interest" description="Disordered" evidence="1">
    <location>
        <begin position="1"/>
        <end position="125"/>
    </location>
</feature>
<evidence type="ECO:0000256" key="1">
    <source>
        <dbReference type="SAM" id="MobiDB-lite"/>
    </source>
</evidence>
<feature type="compositionally biased region" description="Gly residues" evidence="1">
    <location>
        <begin position="219"/>
        <end position="230"/>
    </location>
</feature>
<dbReference type="EMBL" id="HE681719">
    <property type="protein sequence ID" value="CCG20968.1"/>
    <property type="molecule type" value="Genomic_DNA"/>
</dbReference>
<evidence type="ECO:0000313" key="2">
    <source>
        <dbReference type="EMBL" id="CCG20968.1"/>
    </source>
</evidence>
<proteinExistence type="predicted"/>
<dbReference type="AlphaFoldDB" id="H8WY21"/>
<keyword evidence="3" id="KW-1185">Reference proteome</keyword>
<name>H8WY21_CANO9</name>
<feature type="region of interest" description="Disordered" evidence="1">
    <location>
        <begin position="504"/>
        <end position="533"/>
    </location>
</feature>
<feature type="compositionally biased region" description="Basic and acidic residues" evidence="1">
    <location>
        <begin position="393"/>
        <end position="402"/>
    </location>
</feature>
<dbReference type="OrthoDB" id="4096882at2759"/>
<feature type="compositionally biased region" description="Polar residues" evidence="1">
    <location>
        <begin position="258"/>
        <end position="297"/>
    </location>
</feature>
<reference evidence="2 3" key="1">
    <citation type="journal article" date="2012" name="PLoS ONE">
        <title>Sequence and analysis of the genome of the pathogenic yeast Candida orthopsilosis.</title>
        <authorList>
            <person name="Riccombeni A."/>
            <person name="Vidanes G."/>
            <person name="Proux-Wera E."/>
            <person name="Wolfe K.H."/>
            <person name="Butler G."/>
        </authorList>
    </citation>
    <scope>NUCLEOTIDE SEQUENCE [LARGE SCALE GENOMIC DNA]</scope>
    <source>
        <strain evidence="2 3">Co 90-125</strain>
    </source>
</reference>
<feature type="region of interest" description="Disordered" evidence="1">
    <location>
        <begin position="210"/>
        <end position="312"/>
    </location>
</feature>
<dbReference type="RefSeq" id="XP_003866408.1">
    <property type="nucleotide sequence ID" value="XM_003866360.1"/>
</dbReference>
<feature type="compositionally biased region" description="Polar residues" evidence="1">
    <location>
        <begin position="510"/>
        <end position="527"/>
    </location>
</feature>
<dbReference type="Proteomes" id="UP000005018">
    <property type="component" value="Chromosome 1"/>
</dbReference>
<feature type="compositionally biased region" description="Polar residues" evidence="1">
    <location>
        <begin position="35"/>
        <end position="73"/>
    </location>
</feature>
<sequence>MSSTYTRQRSSSMNSLNSNHSSYSTPQPAPINILSPPSNTLQSNVLPSLNTQQQPHQSLRHSASPGLVSSSTTNNNNNNNNNAFELPPPPQATHQSAPINPHANSISPTSTAANGASTTASANHKSDIVSTPTLCSANINTIQNVAPTPSSTRSMSIVSLEQSARNSIVSVDENLRYHARNDSSASLASLGHVNHNTFTMTPVGNSFGGSNRHDYGFDQGSGSGGGGGGDTRMKSSHGVGCGSNQGSAVLTDDESEYDTNMTTSGGVSQSSDTLKTIPTTPVLGATTSSMSFGSTTRGMARPMHRSKRRSFKDEVSLQHLKNDFKFKFHDMYTAAPTTIPTSPVSSHHSGCHIYSLNASPTSETLIHGGKQLQNESPLEDRNEFTSPGLNHDTIGKHLESPEMKNATSTSSSSFTQPPAPTKKLKSTSLIQQSLYLKRKLAFSKDLQIEFNNASDLSNNNTPDVGSPGTSALHSHLITMSPPLSTALSEAKFFTHLPSSSTMMVPRRRLSSSLNDAESAKKTTSAGASGNADVGADLNSSANADSSVKLDLKMPIHDQDTSGASVSPLTPLRAMQSVKEQNDLITKLNKKWNKAMINSSNSNNNSTDGSRDDNKASNNGNLTNIDGQTQKHLTTSSKLDETSVLHMVPNKRKRSRRDSFDVEEDDSFDDFSYDRYDK</sequence>
<dbReference type="HOGENOM" id="CLU_489147_0_0_1"/>
<feature type="compositionally biased region" description="Low complexity" evidence="1">
    <location>
        <begin position="107"/>
        <end position="122"/>
    </location>
</feature>